<gene>
    <name evidence="4" type="ORF">AB8U03_14195</name>
</gene>
<keyword evidence="5" id="KW-1185">Reference proteome</keyword>
<feature type="domain" description="B12-binding" evidence="3">
    <location>
        <begin position="29"/>
        <end position="71"/>
    </location>
</feature>
<sequence>MSELIISGEIFKEASQILKKEFPSRTSERGNFIIGTIYGDIHDVGKNIVGTVMSSNGFHVIDLGTDVSYVE</sequence>
<comment type="caution">
    <text evidence="4">The sequence shown here is derived from an EMBL/GenBank/DDBJ whole genome shotgun (WGS) entry which is preliminary data.</text>
</comment>
<evidence type="ECO:0000313" key="4">
    <source>
        <dbReference type="EMBL" id="MEY8001328.1"/>
    </source>
</evidence>
<dbReference type="SUPFAM" id="SSF52242">
    <property type="entry name" value="Cobalamin (vitamin B12)-binding domain"/>
    <property type="match status" value="1"/>
</dbReference>
<dbReference type="RefSeq" id="WP_369705224.1">
    <property type="nucleotide sequence ID" value="NZ_JBGEWD010000016.1"/>
</dbReference>
<dbReference type="Gene3D" id="3.40.50.280">
    <property type="entry name" value="Cobalamin-binding domain"/>
    <property type="match status" value="1"/>
</dbReference>
<evidence type="ECO:0000259" key="3">
    <source>
        <dbReference type="PROSITE" id="PS51332"/>
    </source>
</evidence>
<dbReference type="InterPro" id="IPR036724">
    <property type="entry name" value="Cobalamin-bd_sf"/>
</dbReference>
<dbReference type="InterPro" id="IPR006158">
    <property type="entry name" value="Cobalamin-bd"/>
</dbReference>
<dbReference type="PANTHER" id="PTHR45833">
    <property type="entry name" value="METHIONINE SYNTHASE"/>
    <property type="match status" value="1"/>
</dbReference>
<reference evidence="4 5" key="1">
    <citation type="submission" date="2024-08" db="EMBL/GenBank/DDBJ databases">
        <title>Clostridium lapicellarii sp. nov., and Clostridium renhuaiense sp. nov., two species isolated from the mud in a fermentation cellar used for producing sauce-flavour Chinese liquors.</title>
        <authorList>
            <person name="Yang F."/>
            <person name="Wang H."/>
            <person name="Chen L.Q."/>
            <person name="Zhou N."/>
            <person name="Lu J.J."/>
            <person name="Pu X.X."/>
            <person name="Wan B."/>
            <person name="Wang L."/>
            <person name="Liu S.J."/>
        </authorList>
    </citation>
    <scope>NUCLEOTIDE SEQUENCE [LARGE SCALE GENOMIC DNA]</scope>
    <source>
        <strain evidence="4 5">MT-5</strain>
    </source>
</reference>
<protein>
    <submittedName>
        <fullName evidence="4">B12-binding domain-containing protein</fullName>
    </submittedName>
</protein>
<proteinExistence type="predicted"/>
<dbReference type="PROSITE" id="PS51332">
    <property type="entry name" value="B12_BINDING"/>
    <property type="match status" value="1"/>
</dbReference>
<accession>A0ABV4BRB9</accession>
<keyword evidence="1" id="KW-0479">Metal-binding</keyword>
<dbReference type="PANTHER" id="PTHR45833:SF1">
    <property type="entry name" value="METHIONINE SYNTHASE"/>
    <property type="match status" value="1"/>
</dbReference>
<evidence type="ECO:0000256" key="2">
    <source>
        <dbReference type="ARBA" id="ARBA00023285"/>
    </source>
</evidence>
<evidence type="ECO:0000313" key="5">
    <source>
        <dbReference type="Proteomes" id="UP001564657"/>
    </source>
</evidence>
<dbReference type="Proteomes" id="UP001564657">
    <property type="component" value="Unassembled WGS sequence"/>
</dbReference>
<dbReference type="EMBL" id="JBGEWD010000016">
    <property type="protein sequence ID" value="MEY8001328.1"/>
    <property type="molecule type" value="Genomic_DNA"/>
</dbReference>
<evidence type="ECO:0000256" key="1">
    <source>
        <dbReference type="ARBA" id="ARBA00022723"/>
    </source>
</evidence>
<keyword evidence="2" id="KW-0170">Cobalt</keyword>
<organism evidence="4 5">
    <name type="scientific">Clostridium moutaii</name>
    <dbReference type="NCBI Taxonomy" id="3240932"/>
    <lineage>
        <taxon>Bacteria</taxon>
        <taxon>Bacillati</taxon>
        <taxon>Bacillota</taxon>
        <taxon>Clostridia</taxon>
        <taxon>Eubacteriales</taxon>
        <taxon>Clostridiaceae</taxon>
        <taxon>Clostridium</taxon>
    </lineage>
</organism>
<dbReference type="InterPro" id="IPR050554">
    <property type="entry name" value="Met_Synthase/Corrinoid"/>
</dbReference>
<name>A0ABV4BRB9_9CLOT</name>